<dbReference type="EMBL" id="JBEHCU010010408">
    <property type="protein sequence ID" value="KAL1378281.1"/>
    <property type="molecule type" value="Genomic_DNA"/>
</dbReference>
<dbReference type="AlphaFoldDB" id="A0ABD1CPF1"/>
<proteinExistence type="predicted"/>
<sequence length="135" mass="14485">MWTYDNVNSCLTVLRQHQVGGLESVTPNDICSGRLKAVLSLFFALSRYKQATKQKVAAAAAQAAVAGFAGNHQQQTKVEIHAPPADMTNRQLPVPYAKPGVNGGTAIPLPATVMVTRRCPPDKVRPLPPTPNQQS</sequence>
<evidence type="ECO:0000313" key="1">
    <source>
        <dbReference type="EMBL" id="KAL1378281.1"/>
    </source>
</evidence>
<evidence type="ECO:0008006" key="3">
    <source>
        <dbReference type="Google" id="ProtNLM"/>
    </source>
</evidence>
<dbReference type="InterPro" id="IPR036872">
    <property type="entry name" value="CH_dom_sf"/>
</dbReference>
<dbReference type="InterPro" id="IPR039041">
    <property type="entry name" value="Nav/unc-53"/>
</dbReference>
<dbReference type="Gene3D" id="1.10.418.10">
    <property type="entry name" value="Calponin-like domain"/>
    <property type="match status" value="1"/>
</dbReference>
<accession>A0ABD1CPF1</accession>
<gene>
    <name evidence="1" type="ORF">pipiens_015685</name>
</gene>
<keyword evidence="2" id="KW-1185">Reference proteome</keyword>
<comment type="caution">
    <text evidence="1">The sequence shown here is derived from an EMBL/GenBank/DDBJ whole genome shotgun (WGS) entry which is preliminary data.</text>
</comment>
<dbReference type="PANTHER" id="PTHR12784">
    <property type="entry name" value="STEERIN"/>
    <property type="match status" value="1"/>
</dbReference>
<name>A0ABD1CPF1_CULPP</name>
<evidence type="ECO:0000313" key="2">
    <source>
        <dbReference type="Proteomes" id="UP001562425"/>
    </source>
</evidence>
<feature type="non-terminal residue" evidence="1">
    <location>
        <position position="135"/>
    </location>
</feature>
<reference evidence="1 2" key="1">
    <citation type="submission" date="2024-05" db="EMBL/GenBank/DDBJ databases">
        <title>Culex pipiens pipiens assembly and annotation.</title>
        <authorList>
            <person name="Alout H."/>
            <person name="Durand T."/>
        </authorList>
    </citation>
    <scope>NUCLEOTIDE SEQUENCE [LARGE SCALE GENOMIC DNA]</scope>
    <source>
        <strain evidence="1">HA-2024</strain>
        <tissue evidence="1">Whole body</tissue>
    </source>
</reference>
<dbReference type="Proteomes" id="UP001562425">
    <property type="component" value="Unassembled WGS sequence"/>
</dbReference>
<dbReference type="SUPFAM" id="SSF47576">
    <property type="entry name" value="Calponin-homology domain, CH-domain"/>
    <property type="match status" value="1"/>
</dbReference>
<organism evidence="1 2">
    <name type="scientific">Culex pipiens pipiens</name>
    <name type="common">Northern house mosquito</name>
    <dbReference type="NCBI Taxonomy" id="38569"/>
    <lineage>
        <taxon>Eukaryota</taxon>
        <taxon>Metazoa</taxon>
        <taxon>Ecdysozoa</taxon>
        <taxon>Arthropoda</taxon>
        <taxon>Hexapoda</taxon>
        <taxon>Insecta</taxon>
        <taxon>Pterygota</taxon>
        <taxon>Neoptera</taxon>
        <taxon>Endopterygota</taxon>
        <taxon>Diptera</taxon>
        <taxon>Nematocera</taxon>
        <taxon>Culicoidea</taxon>
        <taxon>Culicidae</taxon>
        <taxon>Culicinae</taxon>
        <taxon>Culicini</taxon>
        <taxon>Culex</taxon>
        <taxon>Culex</taxon>
    </lineage>
</organism>
<dbReference type="PANTHER" id="PTHR12784:SF28">
    <property type="entry name" value="PROTEIN SICKIE"/>
    <property type="match status" value="1"/>
</dbReference>
<protein>
    <recommendedName>
        <fullName evidence="3">Calponin-homology (CH) domain-containing protein</fullName>
    </recommendedName>
</protein>